<evidence type="ECO:0000313" key="2">
    <source>
        <dbReference type="Proteomes" id="UP000692954"/>
    </source>
</evidence>
<gene>
    <name evidence="1" type="ORF">PSON_ATCC_30995.1.T0310214</name>
</gene>
<reference evidence="1" key="1">
    <citation type="submission" date="2021-01" db="EMBL/GenBank/DDBJ databases">
        <authorList>
            <consortium name="Genoscope - CEA"/>
            <person name="William W."/>
        </authorList>
    </citation>
    <scope>NUCLEOTIDE SEQUENCE</scope>
</reference>
<comment type="caution">
    <text evidence="1">The sequence shown here is derived from an EMBL/GenBank/DDBJ whole genome shotgun (WGS) entry which is preliminary data.</text>
</comment>
<dbReference type="EMBL" id="CAJJDN010000031">
    <property type="protein sequence ID" value="CAD8073922.1"/>
    <property type="molecule type" value="Genomic_DNA"/>
</dbReference>
<dbReference type="AlphaFoldDB" id="A0A8S1M572"/>
<keyword evidence="2" id="KW-1185">Reference proteome</keyword>
<organism evidence="1 2">
    <name type="scientific">Paramecium sonneborni</name>
    <dbReference type="NCBI Taxonomy" id="65129"/>
    <lineage>
        <taxon>Eukaryota</taxon>
        <taxon>Sar</taxon>
        <taxon>Alveolata</taxon>
        <taxon>Ciliophora</taxon>
        <taxon>Intramacronucleata</taxon>
        <taxon>Oligohymenophorea</taxon>
        <taxon>Peniculida</taxon>
        <taxon>Parameciidae</taxon>
        <taxon>Paramecium</taxon>
    </lineage>
</organism>
<dbReference type="OrthoDB" id="303351at2759"/>
<protein>
    <submittedName>
        <fullName evidence="1">Uncharacterized protein</fullName>
    </submittedName>
</protein>
<sequence length="110" mass="12837">MQVLVKDGQILKQSHNRINDKRRNSFETKMKPFSDEFANICRFGIDMKNGSITQRIHSLKNLQKRAQFILTPHKQKKLVAVQCKLPAIGCTEKKARISLKFPPQRMKKIF</sequence>
<dbReference type="Proteomes" id="UP000692954">
    <property type="component" value="Unassembled WGS sequence"/>
</dbReference>
<accession>A0A8S1M572</accession>
<name>A0A8S1M572_9CILI</name>
<proteinExistence type="predicted"/>
<evidence type="ECO:0000313" key="1">
    <source>
        <dbReference type="EMBL" id="CAD8073922.1"/>
    </source>
</evidence>